<name>A0A143HBD4_9BACL</name>
<reference evidence="2 3" key="1">
    <citation type="journal article" date="2016" name="Genome Announc.">
        <title>Whole-Genome Sequence of Rummeliibacillus stabekisii Strain PP9 Isolated from Antarctic Soil.</title>
        <authorList>
            <person name="da Mota F.F."/>
            <person name="Vollu R.E."/>
            <person name="Jurelevicius D."/>
            <person name="Seldin L."/>
        </authorList>
    </citation>
    <scope>NUCLEOTIDE SEQUENCE [LARGE SCALE GENOMIC DNA]</scope>
    <source>
        <strain evidence="2 3">PP9</strain>
    </source>
</reference>
<dbReference type="KEGG" id="rst:ATY39_05990"/>
<evidence type="ECO:0000256" key="1">
    <source>
        <dbReference type="SAM" id="Phobius"/>
    </source>
</evidence>
<evidence type="ECO:0000313" key="3">
    <source>
        <dbReference type="Proteomes" id="UP000076021"/>
    </source>
</evidence>
<evidence type="ECO:0000313" key="2">
    <source>
        <dbReference type="EMBL" id="AMW99047.1"/>
    </source>
</evidence>
<dbReference type="AlphaFoldDB" id="A0A143HBD4"/>
<keyword evidence="3" id="KW-1185">Reference proteome</keyword>
<dbReference type="RefSeq" id="WP_066787248.1">
    <property type="nucleotide sequence ID" value="NZ_CP014806.1"/>
</dbReference>
<proteinExistence type="predicted"/>
<organism evidence="2 3">
    <name type="scientific">Rummeliibacillus stabekisii</name>
    <dbReference type="NCBI Taxonomy" id="241244"/>
    <lineage>
        <taxon>Bacteria</taxon>
        <taxon>Bacillati</taxon>
        <taxon>Bacillota</taxon>
        <taxon>Bacilli</taxon>
        <taxon>Bacillales</taxon>
        <taxon>Caryophanaceae</taxon>
        <taxon>Rummeliibacillus</taxon>
    </lineage>
</organism>
<reference evidence="3" key="2">
    <citation type="submission" date="2016-03" db="EMBL/GenBank/DDBJ databases">
        <authorList>
            <person name="Ploux O."/>
        </authorList>
    </citation>
    <scope>NUCLEOTIDE SEQUENCE [LARGE SCALE GENOMIC DNA]</scope>
    <source>
        <strain evidence="3">PP9</strain>
    </source>
</reference>
<keyword evidence="1" id="KW-0812">Transmembrane</keyword>
<protein>
    <submittedName>
        <fullName evidence="2">Uncharacterized protein</fullName>
    </submittedName>
</protein>
<sequence>MVLVYLGAIFILALIPFLLLDIKFKLEMNQYTKAIQRLEMPDEEIAKRHEKHQKWLHHIQSFKWYKFGVKIKEKIWNTANSMIHSKKEHVKARHKNP</sequence>
<gene>
    <name evidence="2" type="ORF">ATY39_05990</name>
</gene>
<dbReference type="EMBL" id="CP014806">
    <property type="protein sequence ID" value="AMW99047.1"/>
    <property type="molecule type" value="Genomic_DNA"/>
</dbReference>
<dbReference type="Proteomes" id="UP000076021">
    <property type="component" value="Chromosome"/>
</dbReference>
<keyword evidence="1" id="KW-1133">Transmembrane helix</keyword>
<feature type="transmembrane region" description="Helical" evidence="1">
    <location>
        <begin position="6"/>
        <end position="24"/>
    </location>
</feature>
<accession>A0A143HBD4</accession>
<keyword evidence="1" id="KW-0472">Membrane</keyword>